<evidence type="ECO:0000313" key="1">
    <source>
        <dbReference type="EMBL" id="MBA0858105.1"/>
    </source>
</evidence>
<keyword evidence="2" id="KW-1185">Reference proteome</keyword>
<name>A0A7J9LH37_GOSSC</name>
<organism evidence="1 2">
    <name type="scientific">Gossypium schwendimanii</name>
    <name type="common">Cotton</name>
    <dbReference type="NCBI Taxonomy" id="34291"/>
    <lineage>
        <taxon>Eukaryota</taxon>
        <taxon>Viridiplantae</taxon>
        <taxon>Streptophyta</taxon>
        <taxon>Embryophyta</taxon>
        <taxon>Tracheophyta</taxon>
        <taxon>Spermatophyta</taxon>
        <taxon>Magnoliopsida</taxon>
        <taxon>eudicotyledons</taxon>
        <taxon>Gunneridae</taxon>
        <taxon>Pentapetalae</taxon>
        <taxon>rosids</taxon>
        <taxon>malvids</taxon>
        <taxon>Malvales</taxon>
        <taxon>Malvaceae</taxon>
        <taxon>Malvoideae</taxon>
        <taxon>Gossypium</taxon>
    </lineage>
</organism>
<accession>A0A7J9LH37</accession>
<dbReference type="Proteomes" id="UP000593576">
    <property type="component" value="Unassembled WGS sequence"/>
</dbReference>
<reference evidence="1 2" key="1">
    <citation type="journal article" date="2019" name="Genome Biol. Evol.">
        <title>Insights into the evolution of the New World diploid cottons (Gossypium, subgenus Houzingenia) based on genome sequencing.</title>
        <authorList>
            <person name="Grover C.E."/>
            <person name="Arick M.A. 2nd"/>
            <person name="Thrash A."/>
            <person name="Conover J.L."/>
            <person name="Sanders W.S."/>
            <person name="Peterson D.G."/>
            <person name="Frelichowski J.E."/>
            <person name="Scheffler J.A."/>
            <person name="Scheffler B.E."/>
            <person name="Wendel J.F."/>
        </authorList>
    </citation>
    <scope>NUCLEOTIDE SEQUENCE [LARGE SCALE GENOMIC DNA]</scope>
    <source>
        <strain evidence="1">1</strain>
        <tissue evidence="1">Leaf</tissue>
    </source>
</reference>
<proteinExistence type="predicted"/>
<dbReference type="EMBL" id="JABFAF010000006">
    <property type="protein sequence ID" value="MBA0858105.1"/>
    <property type="molecule type" value="Genomic_DNA"/>
</dbReference>
<sequence length="44" mass="4907">MSVLKVEIDAIDSKTKKASDKASELLQDFSFHVLKLVSIITIPF</sequence>
<protein>
    <submittedName>
        <fullName evidence="1">Uncharacterized protein</fullName>
    </submittedName>
</protein>
<gene>
    <name evidence="1" type="ORF">Goshw_021738</name>
</gene>
<dbReference type="AlphaFoldDB" id="A0A7J9LH37"/>
<comment type="caution">
    <text evidence="1">The sequence shown here is derived from an EMBL/GenBank/DDBJ whole genome shotgun (WGS) entry which is preliminary data.</text>
</comment>
<evidence type="ECO:0000313" key="2">
    <source>
        <dbReference type="Proteomes" id="UP000593576"/>
    </source>
</evidence>